<dbReference type="InterPro" id="IPR049945">
    <property type="entry name" value="AAA_22"/>
</dbReference>
<reference evidence="2 3" key="1">
    <citation type="journal article" date="2008" name="Genome Biol.">
        <title>The complete genome, comparative and functional analysis of Stenotrophomonas maltophilia reveals an organism heavily shielded by drug resistance determinants.</title>
        <authorList>
            <person name="Crossman L.C."/>
            <person name="Gould V.C."/>
            <person name="Dow J.M."/>
            <person name="Vernikos G.S."/>
            <person name="Okazaki A."/>
            <person name="Sebaihia M."/>
            <person name="Saunders D."/>
            <person name="Arrowsmith C."/>
            <person name="Carver T."/>
            <person name="Peters N."/>
            <person name="Adlem E."/>
            <person name="Kerhornou A."/>
            <person name="Lord A."/>
            <person name="Murphy L."/>
            <person name="Seeger K."/>
            <person name="Squares R."/>
            <person name="Rutter S."/>
            <person name="Quail M.A."/>
            <person name="Rajandream M.A."/>
            <person name="Harris D."/>
            <person name="Churcher C."/>
            <person name="Bentley S.D."/>
            <person name="Parkhill J."/>
            <person name="Thomson N.R."/>
            <person name="Avison M.B."/>
        </authorList>
    </citation>
    <scope>NUCLEOTIDE SEQUENCE [LARGE SCALE GENOMIC DNA]</scope>
    <source>
        <strain evidence="2 3">K279a</strain>
    </source>
</reference>
<dbReference type="Proteomes" id="UP000008840">
    <property type="component" value="Chromosome"/>
</dbReference>
<dbReference type="AlphaFoldDB" id="B2FS62"/>
<evidence type="ECO:0000313" key="2">
    <source>
        <dbReference type="EMBL" id="CAQ45965.1"/>
    </source>
</evidence>
<dbReference type="KEGG" id="sml:Smlt2481"/>
<sequence>MTSHESIAAIQATYPSLRDRHPLLMAAAILPTAPVKEVARLVFDRAQRFRSSIAFWAHPLCGKSSCISALEKLAPTQYPGAAFVIYEPSSKDVAAEGALIEDMLSAIDFEPRALRSLAGKRDQLLRALYAMSVAGRHLFLVIDEAQNLHVKDLGWLKRMVNWLNTHEVKVTVVLFGQSQLCTMHQRFMAEMPDLTIRFMAELVEFRSLQDAADLHVVLKSCDDETEYPRGSGWSYTQYLWPNAHANGFRLARSATDLYDAFRSQSGGAVDQEGISMQWVAEALMLVGQDSEGSDAEGMNISREVWERAIVDSGYRSRTPAVLAATAIGRGRARRSP</sequence>
<evidence type="ECO:0000259" key="1">
    <source>
        <dbReference type="Pfam" id="PF13401"/>
    </source>
</evidence>
<proteinExistence type="predicted"/>
<feature type="domain" description="ORC1/DEAH AAA+ ATPase" evidence="1">
    <location>
        <begin position="51"/>
        <end position="180"/>
    </location>
</feature>
<dbReference type="Pfam" id="PF13401">
    <property type="entry name" value="AAA_22"/>
    <property type="match status" value="1"/>
</dbReference>
<organism evidence="2 3">
    <name type="scientific">Stenotrophomonas maltophilia (strain K279a)</name>
    <dbReference type="NCBI Taxonomy" id="522373"/>
    <lineage>
        <taxon>Bacteria</taxon>
        <taxon>Pseudomonadati</taxon>
        <taxon>Pseudomonadota</taxon>
        <taxon>Gammaproteobacteria</taxon>
        <taxon>Lysobacterales</taxon>
        <taxon>Lysobacteraceae</taxon>
        <taxon>Stenotrophomonas</taxon>
        <taxon>Stenotrophomonas maltophilia group</taxon>
    </lineage>
</organism>
<dbReference type="RefSeq" id="WP_012480243.1">
    <property type="nucleotide sequence ID" value="NC_010943.1"/>
</dbReference>
<dbReference type="Gene3D" id="3.40.50.300">
    <property type="entry name" value="P-loop containing nucleotide triphosphate hydrolases"/>
    <property type="match status" value="1"/>
</dbReference>
<dbReference type="SUPFAM" id="SSF52540">
    <property type="entry name" value="P-loop containing nucleoside triphosphate hydrolases"/>
    <property type="match status" value="1"/>
</dbReference>
<accession>B2FS62</accession>
<dbReference type="EnsemblBacteria" id="CAQ45965">
    <property type="protein sequence ID" value="CAQ45965"/>
    <property type="gene ID" value="Smlt2481"/>
</dbReference>
<dbReference type="EMBL" id="AM743169">
    <property type="protein sequence ID" value="CAQ45965.1"/>
    <property type="molecule type" value="Genomic_DNA"/>
</dbReference>
<dbReference type="eggNOG" id="COG3267">
    <property type="taxonomic scope" value="Bacteria"/>
</dbReference>
<dbReference type="GO" id="GO:0016887">
    <property type="term" value="F:ATP hydrolysis activity"/>
    <property type="evidence" value="ECO:0007669"/>
    <property type="project" value="InterPro"/>
</dbReference>
<name>B2FS62_STRMK</name>
<keyword evidence="3" id="KW-1185">Reference proteome</keyword>
<protein>
    <recommendedName>
        <fullName evidence="1">ORC1/DEAH AAA+ ATPase domain-containing protein</fullName>
    </recommendedName>
</protein>
<gene>
    <name evidence="2" type="ordered locus">Smlt2481</name>
</gene>
<evidence type="ECO:0000313" key="3">
    <source>
        <dbReference type="Proteomes" id="UP000008840"/>
    </source>
</evidence>
<dbReference type="InterPro" id="IPR027417">
    <property type="entry name" value="P-loop_NTPase"/>
</dbReference>
<dbReference type="HOGENOM" id="CLU_067514_0_0_6"/>